<accession>A0A090EF19</accession>
<dbReference type="Proteomes" id="UP000045285">
    <property type="component" value="Unassembled WGS sequence"/>
</dbReference>
<dbReference type="AlphaFoldDB" id="A0A090EF19"/>
<dbReference type="EMBL" id="CCMZ01000056">
    <property type="protein sequence ID" value="CDX26708.1"/>
    <property type="molecule type" value="Genomic_DNA"/>
</dbReference>
<name>A0A090EF19_MESPL</name>
<sequence>MKVASDTLKDSPHYIRREILAGLARHGFVVDRKPLDRPSPDDVLVIWNRSRADIFFAERYEKVGAKVIVVENGYIGKDQEARQLYAMALSFHLGAGTWVEGPTDRWNLLDIVPRPWRASGREIVVLPQRGIGTPGIAMPLSWPGDVVARLCKATDRPIRVRNHPGKARTEPYEDLKDAWAAVTWGSGAGIKAIFAGVPVIHELPAWIGAPAARFGLEHLEDPFVGDRMPMFRRLAYAQWTIAEIKAGEPFPWLLA</sequence>
<evidence type="ECO:0000313" key="2">
    <source>
        <dbReference type="Proteomes" id="UP000045285"/>
    </source>
</evidence>
<evidence type="ECO:0000313" key="1">
    <source>
        <dbReference type="EMBL" id="CDX26708.1"/>
    </source>
</evidence>
<reference evidence="2" key="1">
    <citation type="submission" date="2014-08" db="EMBL/GenBank/DDBJ databases">
        <authorList>
            <person name="Moulin L."/>
        </authorList>
    </citation>
    <scope>NUCLEOTIDE SEQUENCE [LARGE SCALE GENOMIC DNA]</scope>
</reference>
<organism evidence="1 2">
    <name type="scientific">Mesorhizobium plurifarium</name>
    <dbReference type="NCBI Taxonomy" id="69974"/>
    <lineage>
        <taxon>Bacteria</taxon>
        <taxon>Pseudomonadati</taxon>
        <taxon>Pseudomonadota</taxon>
        <taxon>Alphaproteobacteria</taxon>
        <taxon>Hyphomicrobiales</taxon>
        <taxon>Phyllobacteriaceae</taxon>
        <taxon>Mesorhizobium</taxon>
    </lineage>
</organism>
<protein>
    <submittedName>
        <fullName evidence="1">Uncharacterized protein</fullName>
    </submittedName>
</protein>
<keyword evidence="2" id="KW-1185">Reference proteome</keyword>
<proteinExistence type="predicted"/>
<gene>
    <name evidence="1" type="ORF">MPL3356_60507</name>
</gene>